<dbReference type="SFLD" id="SFLDG01067">
    <property type="entry name" value="SPASM/twitch_domain_containing"/>
    <property type="match status" value="1"/>
</dbReference>
<comment type="cofactor">
    <cofactor evidence="1">
        <name>[4Fe-4S] cluster</name>
        <dbReference type="ChEBI" id="CHEBI:49883"/>
    </cofactor>
</comment>
<evidence type="ECO:0000256" key="1">
    <source>
        <dbReference type="ARBA" id="ARBA00001966"/>
    </source>
</evidence>
<sequence length="395" mass="44952">MKKTRPSMDVSLFTSGKIVSGSICGKHADHTANDYLMVETMQDIRLIPLKPDVRKIYIEVTTDCNFNCVTCIRHSWTDSHCHMPWQTFESILESLVLLPELDTIHFGGFGEPMMHPHIFDMLKAVKNLGVKVEMISNGSYLTPDNIERLIALPLDTLFTSIDSPEADSYNDIRIGADFNNVTENVKAFQAAKHARKVTKPELGIEFVAMKQNFSQLPELIQMARKLEAAHIIVSNLLPYDASMTDEIVYDLEDKYVMFGKDSLKTTIFAQIANMKLRTERSCKFVDDHALCINHLGEISPCYALMHTYHCYIYGREKQITPCYIGNIADQTLPEIWMDPGYVNFRRTVQENKFPSCTDCKYQDGCTYTESNTMDCWGNSPSCADCLWARRIIACP</sequence>
<dbReference type="SUPFAM" id="SSF102114">
    <property type="entry name" value="Radical SAM enzymes"/>
    <property type="match status" value="1"/>
</dbReference>
<keyword evidence="6" id="KW-0411">Iron-sulfur</keyword>
<dbReference type="CDD" id="cd21121">
    <property type="entry name" value="SPASM_Cmo-like"/>
    <property type="match status" value="1"/>
</dbReference>
<evidence type="ECO:0000259" key="7">
    <source>
        <dbReference type="PROSITE" id="PS51918"/>
    </source>
</evidence>
<name>A0ABS5PJN6_9FIRM</name>
<dbReference type="InterPro" id="IPR058240">
    <property type="entry name" value="rSAM_sf"/>
</dbReference>
<dbReference type="SMART" id="SM00729">
    <property type="entry name" value="Elp3"/>
    <property type="match status" value="1"/>
</dbReference>
<dbReference type="InterPro" id="IPR023885">
    <property type="entry name" value="4Fe4S-binding_SPASM_dom"/>
</dbReference>
<dbReference type="InterPro" id="IPR006638">
    <property type="entry name" value="Elp3/MiaA/NifB-like_rSAM"/>
</dbReference>
<dbReference type="RefSeq" id="WP_213235138.1">
    <property type="nucleotide sequence ID" value="NZ_JAHBCL010000002.1"/>
</dbReference>
<keyword evidence="3" id="KW-0949">S-adenosyl-L-methionine</keyword>
<dbReference type="Gene3D" id="3.20.20.70">
    <property type="entry name" value="Aldolase class I"/>
    <property type="match status" value="1"/>
</dbReference>
<accession>A0ABS5PJN6</accession>
<dbReference type="Proteomes" id="UP000746471">
    <property type="component" value="Unassembled WGS sequence"/>
</dbReference>
<evidence type="ECO:0000256" key="6">
    <source>
        <dbReference type="ARBA" id="ARBA00023014"/>
    </source>
</evidence>
<evidence type="ECO:0000313" key="8">
    <source>
        <dbReference type="EMBL" id="MBS7525354.1"/>
    </source>
</evidence>
<dbReference type="InterPro" id="IPR034391">
    <property type="entry name" value="AdoMet-like_SPASM_containing"/>
</dbReference>
<evidence type="ECO:0000256" key="3">
    <source>
        <dbReference type="ARBA" id="ARBA00022691"/>
    </source>
</evidence>
<evidence type="ECO:0000313" key="9">
    <source>
        <dbReference type="Proteomes" id="UP000746471"/>
    </source>
</evidence>
<keyword evidence="4" id="KW-0479">Metal-binding</keyword>
<keyword evidence="2" id="KW-0004">4Fe-4S</keyword>
<dbReference type="CDD" id="cd01335">
    <property type="entry name" value="Radical_SAM"/>
    <property type="match status" value="1"/>
</dbReference>
<dbReference type="PROSITE" id="PS51918">
    <property type="entry name" value="RADICAL_SAM"/>
    <property type="match status" value="1"/>
</dbReference>
<evidence type="ECO:0000256" key="2">
    <source>
        <dbReference type="ARBA" id="ARBA00022485"/>
    </source>
</evidence>
<dbReference type="Pfam" id="PF04055">
    <property type="entry name" value="Radical_SAM"/>
    <property type="match status" value="1"/>
</dbReference>
<dbReference type="PANTHER" id="PTHR11228:SF34">
    <property type="entry name" value="TUNGSTEN-CONTAINING ALDEHYDE FERREDOXIN OXIDOREDUCTASE COFACTOR MODIFYING PROTEIN"/>
    <property type="match status" value="1"/>
</dbReference>
<feature type="domain" description="Radical SAM core" evidence="7">
    <location>
        <begin position="50"/>
        <end position="279"/>
    </location>
</feature>
<dbReference type="Pfam" id="PF13186">
    <property type="entry name" value="SPASM"/>
    <property type="match status" value="1"/>
</dbReference>
<dbReference type="EMBL" id="JAHBCL010000002">
    <property type="protein sequence ID" value="MBS7525354.1"/>
    <property type="molecule type" value="Genomic_DNA"/>
</dbReference>
<dbReference type="SFLD" id="SFLDG01387">
    <property type="entry name" value="BtrN-like_SPASM_domain_contain"/>
    <property type="match status" value="1"/>
</dbReference>
<evidence type="ECO:0000256" key="4">
    <source>
        <dbReference type="ARBA" id="ARBA00022723"/>
    </source>
</evidence>
<proteinExistence type="predicted"/>
<dbReference type="InterPro" id="IPR007197">
    <property type="entry name" value="rSAM"/>
</dbReference>
<dbReference type="InterPro" id="IPR027604">
    <property type="entry name" value="W_rSAM_matur"/>
</dbReference>
<dbReference type="NCBIfam" id="TIGR04317">
    <property type="entry name" value="W_rSAM_matur"/>
    <property type="match status" value="1"/>
</dbReference>
<gene>
    <name evidence="8" type="ORF">KHM83_01540</name>
</gene>
<dbReference type="InterPro" id="IPR050377">
    <property type="entry name" value="Radical_SAM_PqqE_MftC-like"/>
</dbReference>
<keyword evidence="5" id="KW-0408">Iron</keyword>
<dbReference type="InterPro" id="IPR013785">
    <property type="entry name" value="Aldolase_TIM"/>
</dbReference>
<dbReference type="PANTHER" id="PTHR11228">
    <property type="entry name" value="RADICAL SAM DOMAIN PROTEIN"/>
    <property type="match status" value="1"/>
</dbReference>
<dbReference type="SFLD" id="SFLDS00029">
    <property type="entry name" value="Radical_SAM"/>
    <property type="match status" value="1"/>
</dbReference>
<organism evidence="8 9">
    <name type="scientific">Fusibacter paucivorans</name>
    <dbReference type="NCBI Taxonomy" id="76009"/>
    <lineage>
        <taxon>Bacteria</taxon>
        <taxon>Bacillati</taxon>
        <taxon>Bacillota</taxon>
        <taxon>Clostridia</taxon>
        <taxon>Eubacteriales</taxon>
        <taxon>Eubacteriales Family XII. Incertae Sedis</taxon>
        <taxon>Fusibacter</taxon>
    </lineage>
</organism>
<evidence type="ECO:0000256" key="5">
    <source>
        <dbReference type="ARBA" id="ARBA00023004"/>
    </source>
</evidence>
<comment type="caution">
    <text evidence="8">The sequence shown here is derived from an EMBL/GenBank/DDBJ whole genome shotgun (WGS) entry which is preliminary data.</text>
</comment>
<reference evidence="8 9" key="1">
    <citation type="submission" date="2021-05" db="EMBL/GenBank/DDBJ databases">
        <title>Fusibacter ferrireducens sp. nov., an anaerobic, sulfur- and Fe-reducing bacterium isolated from the mangrove sediment.</title>
        <authorList>
            <person name="Qiu D."/>
        </authorList>
    </citation>
    <scope>NUCLEOTIDE SEQUENCE [LARGE SCALE GENOMIC DNA]</scope>
    <source>
        <strain evidence="8 9">DSM 12116</strain>
    </source>
</reference>
<keyword evidence="9" id="KW-1185">Reference proteome</keyword>
<protein>
    <submittedName>
        <fullName evidence="8">Tungsten cofactor oxidoreductase radical SAM maturase</fullName>
    </submittedName>
</protein>
<dbReference type="SFLD" id="SFLDF00570">
    <property type="entry name" value="tungsten_cofactor_oxidoreducas"/>
    <property type="match status" value="1"/>
</dbReference>